<keyword evidence="2" id="KW-0812">Transmembrane</keyword>
<proteinExistence type="predicted"/>
<feature type="transmembrane region" description="Helical" evidence="2">
    <location>
        <begin position="36"/>
        <end position="56"/>
    </location>
</feature>
<evidence type="ECO:0000256" key="2">
    <source>
        <dbReference type="SAM" id="Phobius"/>
    </source>
</evidence>
<keyword evidence="2" id="KW-0472">Membrane</keyword>
<evidence type="ECO:0000256" key="1">
    <source>
        <dbReference type="SAM" id="MobiDB-lite"/>
    </source>
</evidence>
<feature type="compositionally biased region" description="Basic and acidic residues" evidence="1">
    <location>
        <begin position="124"/>
        <end position="133"/>
    </location>
</feature>
<evidence type="ECO:0000313" key="3">
    <source>
        <dbReference type="EMBL" id="AAN16923.1"/>
    </source>
</evidence>
<keyword evidence="2" id="KW-1133">Transmembrane helix</keyword>
<dbReference type="EMBL" id="AF435121">
    <property type="protein sequence ID" value="AAN16923.1"/>
    <property type="molecule type" value="Genomic_DNA"/>
</dbReference>
<name>Q8J2K0_PICAN</name>
<feature type="region of interest" description="Disordered" evidence="1">
    <location>
        <begin position="114"/>
        <end position="133"/>
    </location>
</feature>
<organism evidence="3">
    <name type="scientific">Pichia angusta</name>
    <name type="common">Yeast</name>
    <name type="synonym">Hansenula polymorpha</name>
    <dbReference type="NCBI Taxonomy" id="870730"/>
    <lineage>
        <taxon>Eukaryota</taxon>
        <taxon>Fungi</taxon>
        <taxon>Dikarya</taxon>
        <taxon>Ascomycota</taxon>
        <taxon>Saccharomycotina</taxon>
        <taxon>Pichiomycetes</taxon>
        <taxon>Pichiales</taxon>
        <taxon>Pichiaceae</taxon>
        <taxon>Ogataea</taxon>
    </lineage>
</organism>
<feature type="compositionally biased region" description="Basic and acidic residues" evidence="1">
    <location>
        <begin position="159"/>
        <end position="202"/>
    </location>
</feature>
<feature type="compositionally biased region" description="Basic residues" evidence="1">
    <location>
        <begin position="145"/>
        <end position="158"/>
    </location>
</feature>
<dbReference type="AlphaFoldDB" id="Q8J2K0"/>
<reference evidence="3" key="1">
    <citation type="submission" date="2001-10" db="EMBL/GenBank/DDBJ databases">
        <authorList>
            <person name="Ubivovk V.M."/>
            <person name="Nazarko T.Y."/>
            <person name="Stasyk O.G."/>
            <person name="Sohn M.J."/>
            <person name="Kang H.A."/>
            <person name="Sibirny A.A."/>
        </authorList>
    </citation>
    <scope>NUCLEOTIDE SEQUENCE</scope>
    <source>
        <strain evidence="3">CBS4732</strain>
    </source>
</reference>
<feature type="region of interest" description="Disordered" evidence="1">
    <location>
        <begin position="140"/>
        <end position="234"/>
    </location>
</feature>
<protein>
    <submittedName>
        <fullName evidence="3">Uncharacterized protein</fullName>
    </submittedName>
</protein>
<reference evidence="3" key="2">
    <citation type="journal article" date="2002" name="FEMS Yeast Res.">
        <title>GSH2, a gene encoding gamma-glutamylcysteine synthetase in the methylotrophic yeast Hansenula polymorpha.</title>
        <authorList>
            <person name="Ubiyvovk V.M."/>
            <person name="Nazarko T.Y."/>
            <person name="Stasyk O.G."/>
            <person name="Sohn M.J."/>
            <person name="Kang H.A."/>
            <person name="Sibirny A.A."/>
        </authorList>
    </citation>
    <scope>NUCLEOTIDE SEQUENCE</scope>
    <source>
        <strain evidence="3">CBS4732</strain>
    </source>
</reference>
<accession>Q8J2K0</accession>
<feature type="compositionally biased region" description="Basic and acidic residues" evidence="1">
    <location>
        <begin position="212"/>
        <end position="222"/>
    </location>
</feature>
<sequence length="234" mass="26976">MSSKTELPEYTDVTLPREEVEKLYKIKSRYETNKKIAKLGLGVFLFFVACLVLQSGPVVHGVKSLTHPHHPHAHGFHGAHRPPPGFEGMHEMEDEVKPFKDCKMDKKGGMLKAHEMHKGHKSIKGAEGELRETEHEFEIEEHKAHDRPHHKGMKLKGHKGGEFSKTKQDKHLKEDSKEKLEKEPKDEEPKDEEEKVEKVEKGRRQKHKRPAKAQEEVHKEAFDSQSESESENEN</sequence>